<organism evidence="6 9">
    <name type="scientific">Actinopolyspora erythraea</name>
    <dbReference type="NCBI Taxonomy" id="414996"/>
    <lineage>
        <taxon>Bacteria</taxon>
        <taxon>Bacillati</taxon>
        <taxon>Actinomycetota</taxon>
        <taxon>Actinomycetes</taxon>
        <taxon>Actinopolysporales</taxon>
        <taxon>Actinopolysporaceae</taxon>
        <taxon>Actinopolyspora</taxon>
    </lineage>
</organism>
<evidence type="ECO:0000259" key="5">
    <source>
        <dbReference type="PROSITE" id="PS50977"/>
    </source>
</evidence>
<dbReference type="eggNOG" id="COG1309">
    <property type="taxonomic scope" value="Bacteria"/>
</dbReference>
<keyword evidence="1" id="KW-0805">Transcription regulation</keyword>
<dbReference type="EMBL" id="CP022752">
    <property type="protein sequence ID" value="ASU77465.1"/>
    <property type="molecule type" value="Genomic_DNA"/>
</dbReference>
<dbReference type="GO" id="GO:0003677">
    <property type="term" value="F:DNA binding"/>
    <property type="evidence" value="ECO:0007669"/>
    <property type="project" value="UniProtKB-UniRule"/>
</dbReference>
<evidence type="ECO:0000313" key="8">
    <source>
        <dbReference type="Proteomes" id="UP000029737"/>
    </source>
</evidence>
<evidence type="ECO:0000256" key="1">
    <source>
        <dbReference type="ARBA" id="ARBA00023015"/>
    </source>
</evidence>
<sequence length="199" mass="21729">MVETKPSGPGTSEPGSARQRILDTASRLFYESGIQAVGVNTLAARAGVTKVTLYAHFGSKDGLVAEHLAARDRRWRETLERVSAGRETAEQRLAAVFESYEEWTVADGFRGCGFVNAGVELTAADHPGREVIERNKEGTRTWLAEIAEAAGCSDPSDVAEEWFLLLEGAVVRATLRRDATPLHRAHRAALRLLREETGV</sequence>
<reference evidence="7 8" key="1">
    <citation type="journal article" date="2014" name="PLoS ONE">
        <title>Identification and Characterization of a New Erythromycin Biosynthetic Gene Cluster in Actinopolyspora erythraea YIM90600, a Novel Erythronolide-Producing Halophilic Actinomycete Isolated from Salt Field.</title>
        <authorList>
            <person name="Chen D."/>
            <person name="Feng J."/>
            <person name="Huang L."/>
            <person name="Zhang Q."/>
            <person name="Wu J."/>
            <person name="Zhu X."/>
            <person name="Duan Y."/>
            <person name="Xu Z."/>
        </authorList>
    </citation>
    <scope>NUCLEOTIDE SEQUENCE [LARGE SCALE GENOMIC DNA]</scope>
    <source>
        <strain evidence="7 8">YIM90600</strain>
    </source>
</reference>
<dbReference type="Pfam" id="PF00440">
    <property type="entry name" value="TetR_N"/>
    <property type="match status" value="1"/>
</dbReference>
<dbReference type="RefSeq" id="WP_043575826.1">
    <property type="nucleotide sequence ID" value="NZ_CP022752.1"/>
</dbReference>
<evidence type="ECO:0000313" key="6">
    <source>
        <dbReference type="EMBL" id="ASU77465.1"/>
    </source>
</evidence>
<dbReference type="InterPro" id="IPR001647">
    <property type="entry name" value="HTH_TetR"/>
</dbReference>
<evidence type="ECO:0000256" key="4">
    <source>
        <dbReference type="PROSITE-ProRule" id="PRU00335"/>
    </source>
</evidence>
<dbReference type="InterPro" id="IPR011075">
    <property type="entry name" value="TetR_C"/>
</dbReference>
<evidence type="ECO:0000256" key="2">
    <source>
        <dbReference type="ARBA" id="ARBA00023125"/>
    </source>
</evidence>
<dbReference type="PRINTS" id="PR00455">
    <property type="entry name" value="HTHTETR"/>
</dbReference>
<dbReference type="Gene3D" id="1.10.357.10">
    <property type="entry name" value="Tetracycline Repressor, domain 2"/>
    <property type="match status" value="1"/>
</dbReference>
<dbReference type="Proteomes" id="UP000029737">
    <property type="component" value="Unassembled WGS sequence"/>
</dbReference>
<dbReference type="InterPro" id="IPR036271">
    <property type="entry name" value="Tet_transcr_reg_TetR-rel_C_sf"/>
</dbReference>
<dbReference type="KEGG" id="aey:CDG81_03130"/>
<gene>
    <name evidence="6" type="ORF">CDG81_03130</name>
    <name evidence="7" type="ORF">IL38_17845</name>
</gene>
<dbReference type="Proteomes" id="UP000215043">
    <property type="component" value="Chromosome"/>
</dbReference>
<accession>A0A099D2Z0</accession>
<name>A0A099D2Z0_9ACTN</name>
<evidence type="ECO:0000313" key="9">
    <source>
        <dbReference type="Proteomes" id="UP000215043"/>
    </source>
</evidence>
<keyword evidence="3" id="KW-0804">Transcription</keyword>
<dbReference type="SUPFAM" id="SSF46689">
    <property type="entry name" value="Homeodomain-like"/>
    <property type="match status" value="1"/>
</dbReference>
<dbReference type="EMBL" id="JPMV01000033">
    <property type="protein sequence ID" value="KGI80321.1"/>
    <property type="molecule type" value="Genomic_DNA"/>
</dbReference>
<feature type="domain" description="HTH tetR-type" evidence="5">
    <location>
        <begin position="15"/>
        <end position="75"/>
    </location>
</feature>
<dbReference type="SUPFAM" id="SSF48498">
    <property type="entry name" value="Tetracyclin repressor-like, C-terminal domain"/>
    <property type="match status" value="1"/>
</dbReference>
<reference evidence="6 9" key="2">
    <citation type="submission" date="2017-08" db="EMBL/GenBank/DDBJ databases">
        <title>The complete genome sequence of moderately halophilic actinomycete Actinopolyspora erythraea YIM 90600, the producer of novel erythromycin, novel actinopolysporins A-C and tubercidin.</title>
        <authorList>
            <person name="Yin M."/>
            <person name="Tang S."/>
        </authorList>
    </citation>
    <scope>NUCLEOTIDE SEQUENCE [LARGE SCALE GENOMIC DNA]</scope>
    <source>
        <strain evidence="6 9">YIM 90600</strain>
    </source>
</reference>
<protein>
    <submittedName>
        <fullName evidence="6">TetR family transcriptional regulator</fullName>
    </submittedName>
</protein>
<dbReference type="PANTHER" id="PTHR47506">
    <property type="entry name" value="TRANSCRIPTIONAL REGULATORY PROTEIN"/>
    <property type="match status" value="1"/>
</dbReference>
<feature type="DNA-binding region" description="H-T-H motif" evidence="4">
    <location>
        <begin position="38"/>
        <end position="57"/>
    </location>
</feature>
<proteinExistence type="predicted"/>
<dbReference type="PROSITE" id="PS50977">
    <property type="entry name" value="HTH_TETR_2"/>
    <property type="match status" value="1"/>
</dbReference>
<dbReference type="HOGENOM" id="CLU_069356_23_1_11"/>
<keyword evidence="8" id="KW-1185">Reference proteome</keyword>
<dbReference type="PANTHER" id="PTHR47506:SF1">
    <property type="entry name" value="HTH-TYPE TRANSCRIPTIONAL REGULATOR YJDC"/>
    <property type="match status" value="1"/>
</dbReference>
<dbReference type="Pfam" id="PF16925">
    <property type="entry name" value="TetR_C_13"/>
    <property type="match status" value="1"/>
</dbReference>
<dbReference type="OrthoDB" id="4214267at2"/>
<dbReference type="InterPro" id="IPR009057">
    <property type="entry name" value="Homeodomain-like_sf"/>
</dbReference>
<evidence type="ECO:0000313" key="7">
    <source>
        <dbReference type="EMBL" id="KGI80321.1"/>
    </source>
</evidence>
<keyword evidence="2 4" id="KW-0238">DNA-binding</keyword>
<dbReference type="AlphaFoldDB" id="A0A099D2Z0"/>
<evidence type="ECO:0000256" key="3">
    <source>
        <dbReference type="ARBA" id="ARBA00023163"/>
    </source>
</evidence>